<comment type="caution">
    <text evidence="2">The sequence shown here is derived from an EMBL/GenBank/DDBJ whole genome shotgun (WGS) entry which is preliminary data.</text>
</comment>
<keyword evidence="3" id="KW-1185">Reference proteome</keyword>
<feature type="region of interest" description="Disordered" evidence="1">
    <location>
        <begin position="349"/>
        <end position="396"/>
    </location>
</feature>
<dbReference type="EMBL" id="LNZH02000185">
    <property type="protein sequence ID" value="OCB88039.1"/>
    <property type="molecule type" value="Genomic_DNA"/>
</dbReference>
<feature type="region of interest" description="Disordered" evidence="1">
    <location>
        <begin position="1"/>
        <end position="126"/>
    </location>
</feature>
<sequence>MNGTTTFEHTYESVSAPVGQVQPDASTASPRKRGRQPEAIVDPKIAAKRAKAAERQRRKRERDRRNTLSALNSTSQPTPGPSVPVQPPQPPQPVEPPQLTREEEERREKVRAAARERQRKHRALVKQKKMAELGLAMGENGMMSEEVHYTLQPDGQYQPVLPPNAQPPELNDPENPYPPPGGQTGGQTFASTLLLSLSCSPLLKAHLLRSLSMTNEELCSLEPILSAAWDQWDHARRLHYAEQVAQAGRQQQQNGDQQQHSEQHQQQQPQQNGPTTANATAPPPHPFGAPPMPEQHDPNDFRSRFHRPLTAPSPFGTIPMPGAPGHIDPNLNGASTSFAEAVAKVAMAANSQQQAANGHHVDGDADAKGSSASEDAEADASAENDVKSALNEKRDS</sequence>
<reference evidence="2" key="1">
    <citation type="submission" date="2016-06" db="EMBL/GenBank/DDBJ databases">
        <title>Draft Genome sequence of the fungus Inonotus baumii.</title>
        <authorList>
            <person name="Zhu H."/>
            <person name="Lin W."/>
        </authorList>
    </citation>
    <scope>NUCLEOTIDE SEQUENCE</scope>
    <source>
        <strain evidence="2">821</strain>
    </source>
</reference>
<feature type="compositionally biased region" description="Basic residues" evidence="1">
    <location>
        <begin position="117"/>
        <end position="126"/>
    </location>
</feature>
<dbReference type="AlphaFoldDB" id="A0A9Q5NC03"/>
<evidence type="ECO:0000313" key="3">
    <source>
        <dbReference type="Proteomes" id="UP000757232"/>
    </source>
</evidence>
<dbReference type="OrthoDB" id="3257251at2759"/>
<feature type="compositionally biased region" description="Pro residues" evidence="1">
    <location>
        <begin position="78"/>
        <end position="96"/>
    </location>
</feature>
<evidence type="ECO:0000313" key="2">
    <source>
        <dbReference type="EMBL" id="OCB88039.1"/>
    </source>
</evidence>
<feature type="region of interest" description="Disordered" evidence="1">
    <location>
        <begin position="245"/>
        <end position="332"/>
    </location>
</feature>
<evidence type="ECO:0000256" key="1">
    <source>
        <dbReference type="SAM" id="MobiDB-lite"/>
    </source>
</evidence>
<gene>
    <name evidence="2" type="ORF">A7U60_g4824</name>
</gene>
<proteinExistence type="predicted"/>
<feature type="region of interest" description="Disordered" evidence="1">
    <location>
        <begin position="154"/>
        <end position="181"/>
    </location>
</feature>
<feature type="compositionally biased region" description="Basic residues" evidence="1">
    <location>
        <begin position="46"/>
        <end position="62"/>
    </location>
</feature>
<protein>
    <submittedName>
        <fullName evidence="2">Uncharacterized protein</fullName>
    </submittedName>
</protein>
<name>A0A9Q5NC03_SANBA</name>
<feature type="compositionally biased region" description="Pro residues" evidence="1">
    <location>
        <begin position="281"/>
        <end position="293"/>
    </location>
</feature>
<feature type="compositionally biased region" description="Basic and acidic residues" evidence="1">
    <location>
        <begin position="294"/>
        <end position="303"/>
    </location>
</feature>
<feature type="compositionally biased region" description="Basic and acidic residues" evidence="1">
    <location>
        <begin position="100"/>
        <end position="116"/>
    </location>
</feature>
<feature type="compositionally biased region" description="Basic and acidic residues" evidence="1">
    <location>
        <begin position="384"/>
        <end position="396"/>
    </location>
</feature>
<dbReference type="Proteomes" id="UP000757232">
    <property type="component" value="Unassembled WGS sequence"/>
</dbReference>
<organism evidence="2 3">
    <name type="scientific">Sanghuangporus baumii</name>
    <name type="common">Phellinus baumii</name>
    <dbReference type="NCBI Taxonomy" id="108892"/>
    <lineage>
        <taxon>Eukaryota</taxon>
        <taxon>Fungi</taxon>
        <taxon>Dikarya</taxon>
        <taxon>Basidiomycota</taxon>
        <taxon>Agaricomycotina</taxon>
        <taxon>Agaricomycetes</taxon>
        <taxon>Hymenochaetales</taxon>
        <taxon>Hymenochaetaceae</taxon>
        <taxon>Sanghuangporus</taxon>
    </lineage>
</organism>
<accession>A0A9Q5NC03</accession>
<feature type="compositionally biased region" description="Low complexity" evidence="1">
    <location>
        <begin position="245"/>
        <end position="280"/>
    </location>
</feature>